<keyword evidence="2" id="KW-1185">Reference proteome</keyword>
<dbReference type="EMBL" id="FOJY01000012">
    <property type="protein sequence ID" value="SFB18708.1"/>
    <property type="molecule type" value="Genomic_DNA"/>
</dbReference>
<evidence type="ECO:0000313" key="2">
    <source>
        <dbReference type="Proteomes" id="UP000198838"/>
    </source>
</evidence>
<dbReference type="STRING" id="1120918.SAMN05216249_11232"/>
<accession>A0A1I0Z2Q0</accession>
<protein>
    <recommendedName>
        <fullName evidence="3">DUF5050 domain-containing protein</fullName>
    </recommendedName>
</protein>
<gene>
    <name evidence="1" type="ORF">SAMN05216249_11232</name>
</gene>
<evidence type="ECO:0000313" key="1">
    <source>
        <dbReference type="EMBL" id="SFB18708.1"/>
    </source>
</evidence>
<name>A0A1I0Z2Q0_9FIRM</name>
<proteinExistence type="predicted"/>
<organism evidence="1 2">
    <name type="scientific">Acetitomaculum ruminis DSM 5522</name>
    <dbReference type="NCBI Taxonomy" id="1120918"/>
    <lineage>
        <taxon>Bacteria</taxon>
        <taxon>Bacillati</taxon>
        <taxon>Bacillota</taxon>
        <taxon>Clostridia</taxon>
        <taxon>Lachnospirales</taxon>
        <taxon>Lachnospiraceae</taxon>
        <taxon>Acetitomaculum</taxon>
    </lineage>
</organism>
<sequence>MVLKMKKITVILVIACLLLYLSACGEKEAENDSFKSNVHDDLVEGIKPFYDNGAFASYGDGLLYGQDGLLKVYDFSTKERYVLCGNTNCKHFGNDCAAWFGDNSMGVFGAALYNGKVYYFQKDDKDIKLHSQDVTGEQQKVLYKMDLTDVKVGSYTFVDIVRAIYHNGYVWVEAIYDAIKDKSGNDSVETKVIQGINLETGDRIELSTLPKVVDEDASEYSEIEYIGDGVVIVGNITPLGNNVSREAYILYDIESKSTKEIYKSELISILDEDGNYNGELPELQFFGKYKDKYVCTKYYDENVNGNDGKFDIYLFDTDKKTFELVTDGIDGFPFFENRYSMKSLIDGSKLIYEVSKDDKSEIYYYDLEKNESKLAFTDEKNLKYRLVEETEDKLIFKIYTNVETDSSFNIYTISKEDYLKGKFENKEEFSIK</sequence>
<dbReference type="Proteomes" id="UP000198838">
    <property type="component" value="Unassembled WGS sequence"/>
</dbReference>
<reference evidence="1 2" key="1">
    <citation type="submission" date="2016-10" db="EMBL/GenBank/DDBJ databases">
        <authorList>
            <person name="de Groot N.N."/>
        </authorList>
    </citation>
    <scope>NUCLEOTIDE SEQUENCE [LARGE SCALE GENOMIC DNA]</scope>
    <source>
        <strain evidence="1 2">DSM 5522</strain>
    </source>
</reference>
<dbReference type="SUPFAM" id="SSF82171">
    <property type="entry name" value="DPP6 N-terminal domain-like"/>
    <property type="match status" value="1"/>
</dbReference>
<evidence type="ECO:0008006" key="3">
    <source>
        <dbReference type="Google" id="ProtNLM"/>
    </source>
</evidence>
<dbReference type="AlphaFoldDB" id="A0A1I0Z2Q0"/>